<dbReference type="Proteomes" id="UP000823883">
    <property type="component" value="Unassembled WGS sequence"/>
</dbReference>
<evidence type="ECO:0000313" key="2">
    <source>
        <dbReference type="EMBL" id="HJC47159.1"/>
    </source>
</evidence>
<sequence length="144" mass="16602">MEKDYELVLKALGENTSTTNELLKILDSELSLPNIPTPTLGGEVFWNNIAEYGGWKLQQNMITHHARILNSDNVRIAWGTINGMIKAMDRMAAQLHKYEKKKKETSGDRITLMEELKKLKELLDIGAITQREYDEKKKRIMDQL</sequence>
<dbReference type="AlphaFoldDB" id="A0A9D2T683"/>
<gene>
    <name evidence="2" type="ORF">IAA04_03800</name>
</gene>
<organism evidence="2 3">
    <name type="scientific">Candidatus Lachnoclostridium pullistercoris</name>
    <dbReference type="NCBI Taxonomy" id="2838632"/>
    <lineage>
        <taxon>Bacteria</taxon>
        <taxon>Bacillati</taxon>
        <taxon>Bacillota</taxon>
        <taxon>Clostridia</taxon>
        <taxon>Lachnospirales</taxon>
        <taxon>Lachnospiraceae</taxon>
    </lineage>
</organism>
<accession>A0A9D2T683</accession>
<dbReference type="Pfam" id="PF09851">
    <property type="entry name" value="SHOCT"/>
    <property type="match status" value="1"/>
</dbReference>
<reference evidence="2" key="1">
    <citation type="journal article" date="2021" name="PeerJ">
        <title>Extensive microbial diversity within the chicken gut microbiome revealed by metagenomics and culture.</title>
        <authorList>
            <person name="Gilroy R."/>
            <person name="Ravi A."/>
            <person name="Getino M."/>
            <person name="Pursley I."/>
            <person name="Horton D.L."/>
            <person name="Alikhan N.F."/>
            <person name="Baker D."/>
            <person name="Gharbi K."/>
            <person name="Hall N."/>
            <person name="Watson M."/>
            <person name="Adriaenssens E.M."/>
            <person name="Foster-Nyarko E."/>
            <person name="Jarju S."/>
            <person name="Secka A."/>
            <person name="Antonio M."/>
            <person name="Oren A."/>
            <person name="Chaudhuri R.R."/>
            <person name="La Ragione R."/>
            <person name="Hildebrand F."/>
            <person name="Pallen M.J."/>
        </authorList>
    </citation>
    <scope>NUCLEOTIDE SEQUENCE</scope>
    <source>
        <strain evidence="2">CHK183-5548</strain>
    </source>
</reference>
<evidence type="ECO:0000259" key="1">
    <source>
        <dbReference type="Pfam" id="PF09851"/>
    </source>
</evidence>
<dbReference type="EMBL" id="DWWL01000025">
    <property type="protein sequence ID" value="HJC47159.1"/>
    <property type="molecule type" value="Genomic_DNA"/>
</dbReference>
<evidence type="ECO:0000313" key="3">
    <source>
        <dbReference type="Proteomes" id="UP000823883"/>
    </source>
</evidence>
<reference evidence="2" key="2">
    <citation type="submission" date="2021-04" db="EMBL/GenBank/DDBJ databases">
        <authorList>
            <person name="Gilroy R."/>
        </authorList>
    </citation>
    <scope>NUCLEOTIDE SEQUENCE</scope>
    <source>
        <strain evidence="2">CHK183-5548</strain>
    </source>
</reference>
<name>A0A9D2T683_9FIRM</name>
<comment type="caution">
    <text evidence="2">The sequence shown here is derived from an EMBL/GenBank/DDBJ whole genome shotgun (WGS) entry which is preliminary data.</text>
</comment>
<feature type="domain" description="SHOCT" evidence="1">
    <location>
        <begin position="114"/>
        <end position="141"/>
    </location>
</feature>
<protein>
    <submittedName>
        <fullName evidence="2">SHOCT domain-containing protein</fullName>
    </submittedName>
</protein>
<dbReference type="InterPro" id="IPR018649">
    <property type="entry name" value="SHOCT"/>
</dbReference>
<proteinExistence type="predicted"/>